<evidence type="ECO:0000313" key="5">
    <source>
        <dbReference type="Proteomes" id="UP001212997"/>
    </source>
</evidence>
<dbReference type="Proteomes" id="UP001212997">
    <property type="component" value="Unassembled WGS sequence"/>
</dbReference>
<protein>
    <recommendedName>
        <fullName evidence="3">Beta-glucuronidase C-terminal domain-containing protein</fullName>
    </recommendedName>
</protein>
<proteinExistence type="predicted"/>
<evidence type="ECO:0000256" key="2">
    <source>
        <dbReference type="SAM" id="SignalP"/>
    </source>
</evidence>
<dbReference type="InterPro" id="IPR052974">
    <property type="entry name" value="GH79_Enzymes"/>
</dbReference>
<keyword evidence="5" id="KW-1185">Reference proteome</keyword>
<evidence type="ECO:0000256" key="1">
    <source>
        <dbReference type="SAM" id="MobiDB-lite"/>
    </source>
</evidence>
<dbReference type="AlphaFoldDB" id="A0AAD5VCL0"/>
<feature type="compositionally biased region" description="Low complexity" evidence="1">
    <location>
        <begin position="715"/>
        <end position="725"/>
    </location>
</feature>
<dbReference type="Pfam" id="PF16862">
    <property type="entry name" value="Glyco_hydro_79C"/>
    <property type="match status" value="1"/>
</dbReference>
<name>A0AAD5VCL0_9APHY</name>
<organism evidence="4 5">
    <name type="scientific">Meripilus lineatus</name>
    <dbReference type="NCBI Taxonomy" id="2056292"/>
    <lineage>
        <taxon>Eukaryota</taxon>
        <taxon>Fungi</taxon>
        <taxon>Dikarya</taxon>
        <taxon>Basidiomycota</taxon>
        <taxon>Agaricomycotina</taxon>
        <taxon>Agaricomycetes</taxon>
        <taxon>Polyporales</taxon>
        <taxon>Meripilaceae</taxon>
        <taxon>Meripilus</taxon>
    </lineage>
</organism>
<dbReference type="InterPro" id="IPR017853">
    <property type="entry name" value="GH"/>
</dbReference>
<evidence type="ECO:0000259" key="3">
    <source>
        <dbReference type="Pfam" id="PF16862"/>
    </source>
</evidence>
<dbReference type="SUPFAM" id="SSF51445">
    <property type="entry name" value="(Trans)glycosidases"/>
    <property type="match status" value="1"/>
</dbReference>
<feature type="domain" description="Beta-glucuronidase C-terminal" evidence="3">
    <location>
        <begin position="556"/>
        <end position="664"/>
    </location>
</feature>
<reference evidence="4" key="1">
    <citation type="submission" date="2022-07" db="EMBL/GenBank/DDBJ databases">
        <title>Genome Sequence of Physisporinus lineatus.</title>
        <authorList>
            <person name="Buettner E."/>
        </authorList>
    </citation>
    <scope>NUCLEOTIDE SEQUENCE</scope>
    <source>
        <strain evidence="4">VT162</strain>
    </source>
</reference>
<evidence type="ECO:0000313" key="4">
    <source>
        <dbReference type="EMBL" id="KAJ3487915.1"/>
    </source>
</evidence>
<feature type="compositionally biased region" description="Polar residues" evidence="1">
    <location>
        <begin position="702"/>
        <end position="714"/>
    </location>
</feature>
<dbReference type="InterPro" id="IPR031728">
    <property type="entry name" value="GlcAase_C"/>
</dbReference>
<feature type="chain" id="PRO_5042279063" description="Beta-glucuronidase C-terminal domain-containing protein" evidence="2">
    <location>
        <begin position="20"/>
        <end position="757"/>
    </location>
</feature>
<feature type="signal peptide" evidence="2">
    <location>
        <begin position="1"/>
        <end position="19"/>
    </location>
</feature>
<dbReference type="Gene3D" id="3.20.20.80">
    <property type="entry name" value="Glycosidases"/>
    <property type="match status" value="1"/>
</dbReference>
<keyword evidence="2" id="KW-0732">Signal</keyword>
<dbReference type="PANTHER" id="PTHR36183:SF2">
    <property type="entry name" value="BETA-GLUCURONIDASE C-TERMINAL DOMAIN-CONTAINING PROTEIN"/>
    <property type="match status" value="1"/>
</dbReference>
<dbReference type="PANTHER" id="PTHR36183">
    <property type="entry name" value="BETA-GLUCURONIDASE"/>
    <property type="match status" value="1"/>
</dbReference>
<dbReference type="EMBL" id="JANAWD010000079">
    <property type="protein sequence ID" value="KAJ3487915.1"/>
    <property type="molecule type" value="Genomic_DNA"/>
</dbReference>
<comment type="caution">
    <text evidence="4">The sequence shown here is derived from an EMBL/GenBank/DDBJ whole genome shotgun (WGS) entry which is preliminary data.</text>
</comment>
<accession>A0AAD5VCL0</accession>
<feature type="region of interest" description="Disordered" evidence="1">
    <location>
        <begin position="702"/>
        <end position="725"/>
    </location>
</feature>
<sequence>MALRTLILQLFLSLAAVRAITVYNQQPLTQITTISQAQATASGSAASASPSTYKAYDTTVLQPPALPTELPATQFTVQLQNSASNVAGLSIMQSGAFLGFSIETSVITQVSPSSLHCWVQPTALSHDRQLFILLPMSSIVSCSFLRNATKAFRSSSPFTEARVAERLSILVWQVSVALRDVAPDLPHAYNLFLTAFFAMSFIQVPFLNLVSLITERAGRFHIRVGGNTQETARYVESTADGKMIEKQGIDPNNPTATPALIYTIELFYLLGNISSLVNAKWYLGIPLNDTSDLRLEIAEYGQAILGDSLIGLQVGNEPDLYLRHQHRPEGYNQQSYFDEFGQVIKAMQADSKIKRTDYLIGPSIAYADWTPESVWDTNFVPSYANNLAAVTVENYPSDNCASIYAGVGTPKVPQDEYYKYLSHDAPNSGKSLLQKFMASSTYIQSQGKPFIMFETNTASCGGFAGISNSFGAGLWALDYGLQAAYSNLSHALLHIGGQDVYYNPATPPPTGQSSYHKWTIGPLMYSILAVSEALGSSNQSQVLDLGMNNQNAYTPGYAIYEKGTLARVALFNYMTDPTGANAYTATIQVGGQGTANATPAQVKVKYLLASSVSDHFNITWAGQTFGGQFESDGRLMGNETIQTVTCDQTANTCAIKVPAPGFALVFMTDEALQESTPASTATFATTAYTKTQNTATVDSSVLATSNGHSGKSRQNGSTSKGSSNAAKAAGVVPSMAALVAMLAGVSVLVKAFRNSGL</sequence>
<gene>
    <name evidence="4" type="ORF">NLI96_g3197</name>
</gene>